<dbReference type="Proteomes" id="UP000296468">
    <property type="component" value="Chromosome"/>
</dbReference>
<evidence type="ECO:0000313" key="1">
    <source>
        <dbReference type="EMBL" id="QBZ91924.1"/>
    </source>
</evidence>
<organism evidence="1 2">
    <name type="scientific">Pseudomonas viciae</name>
    <dbReference type="NCBI Taxonomy" id="2505979"/>
    <lineage>
        <taxon>Bacteria</taxon>
        <taxon>Pseudomonadati</taxon>
        <taxon>Pseudomonadota</taxon>
        <taxon>Gammaproteobacteria</taxon>
        <taxon>Pseudomonadales</taxon>
        <taxon>Pseudomonadaceae</taxon>
        <taxon>Pseudomonas</taxon>
    </lineage>
</organism>
<name>A0A4V1CBC5_9PSED</name>
<evidence type="ECO:0000313" key="2">
    <source>
        <dbReference type="Proteomes" id="UP000296468"/>
    </source>
</evidence>
<protein>
    <submittedName>
        <fullName evidence="1">Uncharacterized protein</fullName>
    </submittedName>
</protein>
<dbReference type="KEGG" id="pvk:EPZ47_25605"/>
<gene>
    <name evidence="1" type="ORF">EPZ47_25605</name>
</gene>
<accession>A0A4V1CBC5</accession>
<reference evidence="1 2" key="1">
    <citation type="journal article" date="2019" name="Front. Microbiol.">
        <title>In silico and Genetic Analyses of Cyclic Lipopeptide Synthetic Gene Clusters in Pseudomonas sp. 11K1.</title>
        <authorList>
            <person name="Zhao H."/>
            <person name="Liu Y.P."/>
            <person name="Zhang L.Q."/>
        </authorList>
    </citation>
    <scope>NUCLEOTIDE SEQUENCE [LARGE SCALE GENOMIC DNA]</scope>
    <source>
        <strain evidence="1 2">11K1</strain>
    </source>
</reference>
<sequence length="67" mass="7358">MPCCTRWIRPFQIFFRSISRSNPRDKNSHIPCGSGIARESAGSVNHNACLSDAFASKPAPTGNLQRP</sequence>
<dbReference type="AlphaFoldDB" id="A0A4V1CBC5"/>
<proteinExistence type="predicted"/>
<dbReference type="EMBL" id="CP035088">
    <property type="protein sequence ID" value="QBZ91924.1"/>
    <property type="molecule type" value="Genomic_DNA"/>
</dbReference>